<evidence type="ECO:0000313" key="1">
    <source>
        <dbReference type="EMBL" id="RVQ66583.1"/>
    </source>
</evidence>
<dbReference type="Gene3D" id="3.10.450.50">
    <property type="match status" value="1"/>
</dbReference>
<organism evidence="1 2">
    <name type="scientific">Croceicoccus ponticola</name>
    <dbReference type="NCBI Taxonomy" id="2217664"/>
    <lineage>
        <taxon>Bacteria</taxon>
        <taxon>Pseudomonadati</taxon>
        <taxon>Pseudomonadota</taxon>
        <taxon>Alphaproteobacteria</taxon>
        <taxon>Sphingomonadales</taxon>
        <taxon>Erythrobacteraceae</taxon>
        <taxon>Croceicoccus</taxon>
    </lineage>
</organism>
<proteinExistence type="predicted"/>
<dbReference type="EMBL" id="RXOL01000004">
    <property type="protein sequence ID" value="RVQ66583.1"/>
    <property type="molecule type" value="Genomic_DNA"/>
</dbReference>
<dbReference type="OrthoDB" id="7859637at2"/>
<evidence type="ECO:0000313" key="2">
    <source>
        <dbReference type="Proteomes" id="UP000283003"/>
    </source>
</evidence>
<protein>
    <submittedName>
        <fullName evidence="1">Nuclear transport factor 2 family protein</fullName>
    </submittedName>
</protein>
<dbReference type="SUPFAM" id="SSF54427">
    <property type="entry name" value="NTF2-like"/>
    <property type="match status" value="1"/>
</dbReference>
<sequence length="140" mass="15843">MQYEPTLSRGELIALATKTYFGNVDAKNMEATLDCFHDEALFCVQTAFTRHAGKAEIRRMFEDFFASYETIIHRDFNCTVDEANGRIAASFIAELHDADGRVTLLNNTNFWRVRPNQPGDTAGARFQEVYVYMSGANVLT</sequence>
<dbReference type="Proteomes" id="UP000283003">
    <property type="component" value="Unassembled WGS sequence"/>
</dbReference>
<gene>
    <name evidence="1" type="ORF">EKN06_11245</name>
</gene>
<name>A0A437GWS9_9SPHN</name>
<dbReference type="AlphaFoldDB" id="A0A437GWS9"/>
<keyword evidence="2" id="KW-1185">Reference proteome</keyword>
<accession>A0A437GWS9</accession>
<dbReference type="InterPro" id="IPR032710">
    <property type="entry name" value="NTF2-like_dom_sf"/>
</dbReference>
<dbReference type="RefSeq" id="WP_127613004.1">
    <property type="nucleotide sequence ID" value="NZ_RXOL01000004.1"/>
</dbReference>
<comment type="caution">
    <text evidence="1">The sequence shown here is derived from an EMBL/GenBank/DDBJ whole genome shotgun (WGS) entry which is preliminary data.</text>
</comment>
<reference evidence="1 2" key="1">
    <citation type="submission" date="2018-12" db="EMBL/GenBank/DDBJ databases">
        <title>Croceicoccus ponticola sp. nov., a lipolytic bacterium isolated from seawater.</title>
        <authorList>
            <person name="Yoon J.-H."/>
        </authorList>
    </citation>
    <scope>NUCLEOTIDE SEQUENCE [LARGE SCALE GENOMIC DNA]</scope>
    <source>
        <strain evidence="1 2">GM-16</strain>
    </source>
</reference>